<keyword evidence="1" id="KW-1133">Transmembrane helix</keyword>
<dbReference type="AlphaFoldDB" id="A0ABD6AS86"/>
<evidence type="ECO:0000313" key="2">
    <source>
        <dbReference type="EMBL" id="MFD1512133.1"/>
    </source>
</evidence>
<comment type="caution">
    <text evidence="2">The sequence shown here is derived from an EMBL/GenBank/DDBJ whole genome shotgun (WGS) entry which is preliminary data.</text>
</comment>
<accession>A0ABD6AS86</accession>
<name>A0ABD6AS86_9EURY</name>
<dbReference type="RefSeq" id="WP_250872121.1">
    <property type="nucleotide sequence ID" value="NZ_JALXFV010000002.1"/>
</dbReference>
<dbReference type="EMBL" id="JBHUDC010000002">
    <property type="protein sequence ID" value="MFD1512133.1"/>
    <property type="molecule type" value="Genomic_DNA"/>
</dbReference>
<protein>
    <submittedName>
        <fullName evidence="2">Uncharacterized protein</fullName>
    </submittedName>
</protein>
<proteinExistence type="predicted"/>
<keyword evidence="3" id="KW-1185">Reference proteome</keyword>
<sequence length="58" mass="6033">MALLRAVLGWKLAPVVAFALAVTLFLLGRSVPTPLLGLFTVAVCVTVAVLAVGVRWAT</sequence>
<keyword evidence="1" id="KW-0812">Transmembrane</keyword>
<evidence type="ECO:0000313" key="3">
    <source>
        <dbReference type="Proteomes" id="UP001597187"/>
    </source>
</evidence>
<keyword evidence="1" id="KW-0472">Membrane</keyword>
<evidence type="ECO:0000256" key="1">
    <source>
        <dbReference type="SAM" id="Phobius"/>
    </source>
</evidence>
<feature type="transmembrane region" description="Helical" evidence="1">
    <location>
        <begin position="35"/>
        <end position="57"/>
    </location>
</feature>
<dbReference type="Proteomes" id="UP001597187">
    <property type="component" value="Unassembled WGS sequence"/>
</dbReference>
<feature type="transmembrane region" description="Helical" evidence="1">
    <location>
        <begin position="12"/>
        <end position="29"/>
    </location>
</feature>
<organism evidence="2 3">
    <name type="scientific">Halomarina rubra</name>
    <dbReference type="NCBI Taxonomy" id="2071873"/>
    <lineage>
        <taxon>Archaea</taxon>
        <taxon>Methanobacteriati</taxon>
        <taxon>Methanobacteriota</taxon>
        <taxon>Stenosarchaea group</taxon>
        <taxon>Halobacteria</taxon>
        <taxon>Halobacteriales</taxon>
        <taxon>Natronomonadaceae</taxon>
        <taxon>Halomarina</taxon>
    </lineage>
</organism>
<reference evidence="2 3" key="1">
    <citation type="journal article" date="2019" name="Int. J. Syst. Evol. Microbiol.">
        <title>The Global Catalogue of Microorganisms (GCM) 10K type strain sequencing project: providing services to taxonomists for standard genome sequencing and annotation.</title>
        <authorList>
            <consortium name="The Broad Institute Genomics Platform"/>
            <consortium name="The Broad Institute Genome Sequencing Center for Infectious Disease"/>
            <person name="Wu L."/>
            <person name="Ma J."/>
        </authorList>
    </citation>
    <scope>NUCLEOTIDE SEQUENCE [LARGE SCALE GENOMIC DNA]</scope>
    <source>
        <strain evidence="2 3">CGMCC 1.12563</strain>
    </source>
</reference>
<gene>
    <name evidence="2" type="ORF">ACFSBT_02420</name>
</gene>